<proteinExistence type="predicted"/>
<dbReference type="EMBL" id="JAKLWS010000003">
    <property type="protein sequence ID" value="MCG2587775.1"/>
    <property type="molecule type" value="Genomic_DNA"/>
</dbReference>
<accession>A0ABS9KAA1</accession>
<dbReference type="InterPro" id="IPR014948">
    <property type="entry name" value="BrxA"/>
</dbReference>
<name>A0ABS9KAA1_9BACT</name>
<dbReference type="Pfam" id="PF08849">
    <property type="entry name" value="BrxA"/>
    <property type="match status" value="1"/>
</dbReference>
<organism evidence="1 2">
    <name type="scientific">Rhodohalobacter sulfatireducens</name>
    <dbReference type="NCBI Taxonomy" id="2911366"/>
    <lineage>
        <taxon>Bacteria</taxon>
        <taxon>Pseudomonadati</taxon>
        <taxon>Balneolota</taxon>
        <taxon>Balneolia</taxon>
        <taxon>Balneolales</taxon>
        <taxon>Balneolaceae</taxon>
        <taxon>Rhodohalobacter</taxon>
    </lineage>
</organism>
<reference evidence="1" key="1">
    <citation type="submission" date="2022-01" db="EMBL/GenBank/DDBJ databases">
        <authorList>
            <person name="Wang Y."/>
        </authorList>
    </citation>
    <scope>NUCLEOTIDE SEQUENCE</scope>
    <source>
        <strain evidence="1">WB101</strain>
    </source>
</reference>
<reference evidence="1" key="2">
    <citation type="submission" date="2024-05" db="EMBL/GenBank/DDBJ databases">
        <title>Rhodohalobacter halophilus gen. nov., sp. nov., a moderately halophilic member of the family Balneolaceae.</title>
        <authorList>
            <person name="Xia J."/>
        </authorList>
    </citation>
    <scope>NUCLEOTIDE SEQUENCE</scope>
    <source>
        <strain evidence="1">WB101</strain>
    </source>
</reference>
<keyword evidence="2" id="KW-1185">Reference proteome</keyword>
<evidence type="ECO:0000313" key="1">
    <source>
        <dbReference type="EMBL" id="MCG2587775.1"/>
    </source>
</evidence>
<dbReference type="InterPro" id="IPR023137">
    <property type="entry name" value="BrxA_sf"/>
</dbReference>
<protein>
    <submittedName>
        <fullName evidence="1">DUF1819 family protein</fullName>
    </submittedName>
</protein>
<evidence type="ECO:0000313" key="2">
    <source>
        <dbReference type="Proteomes" id="UP001165366"/>
    </source>
</evidence>
<sequence length="197" mass="22690">MKYRFSFTGASAMIPEFTTLAQQIQNGFTLDEIDTKVAGREKYETNSREFRELKHRIKTLTPAQIEILADGDPTERNQITHLALCKTYGIYHDFVTEVLSEKIQVFDDSLTEMDYNSFISKKKMGHPELDRLAESTQKKVKQVIIKMLQQVGIIDSISNPSILPQTVHSKVENAIIEDHPKWLACFLYNEHQIETLL</sequence>
<gene>
    <name evidence="1" type="ORF">L6773_04315</name>
</gene>
<dbReference type="Proteomes" id="UP001165366">
    <property type="component" value="Unassembled WGS sequence"/>
</dbReference>
<dbReference type="Gene3D" id="1.10.3540.10">
    <property type="entry name" value="uncharacterized protein from magnetospirillum magneticum domain"/>
    <property type="match status" value="1"/>
</dbReference>
<comment type="caution">
    <text evidence="1">The sequence shown here is derived from an EMBL/GenBank/DDBJ whole genome shotgun (WGS) entry which is preliminary data.</text>
</comment>